<comment type="caution">
    <text evidence="3">The sequence shown here is derived from an EMBL/GenBank/DDBJ whole genome shotgun (WGS) entry which is preliminary data.</text>
</comment>
<dbReference type="Pfam" id="PF13280">
    <property type="entry name" value="WYL"/>
    <property type="match status" value="1"/>
</dbReference>
<reference evidence="4" key="1">
    <citation type="journal article" date="2019" name="Int. J. Syst. Evol. Microbiol.">
        <title>The Global Catalogue of Microorganisms (GCM) 10K type strain sequencing project: providing services to taxonomists for standard genome sequencing and annotation.</title>
        <authorList>
            <consortium name="The Broad Institute Genomics Platform"/>
            <consortium name="The Broad Institute Genome Sequencing Center for Infectious Disease"/>
            <person name="Wu L."/>
            <person name="Ma J."/>
        </authorList>
    </citation>
    <scope>NUCLEOTIDE SEQUENCE [LARGE SCALE GENOMIC DNA]</scope>
    <source>
        <strain evidence="4">S1</strain>
    </source>
</reference>
<organism evidence="3 4">
    <name type="scientific">Kroppenstedtia sanguinis</name>
    <dbReference type="NCBI Taxonomy" id="1380684"/>
    <lineage>
        <taxon>Bacteria</taxon>
        <taxon>Bacillati</taxon>
        <taxon>Bacillota</taxon>
        <taxon>Bacilli</taxon>
        <taxon>Bacillales</taxon>
        <taxon>Thermoactinomycetaceae</taxon>
        <taxon>Kroppenstedtia</taxon>
    </lineage>
</organism>
<dbReference type="InterPro" id="IPR026881">
    <property type="entry name" value="WYL_dom"/>
</dbReference>
<evidence type="ECO:0000313" key="3">
    <source>
        <dbReference type="EMBL" id="MFD1426744.1"/>
    </source>
</evidence>
<name>A0ABW4C9V1_9BACL</name>
<keyword evidence="4" id="KW-1185">Reference proteome</keyword>
<dbReference type="RefSeq" id="WP_380164111.1">
    <property type="nucleotide sequence ID" value="NZ_JBHTNU010000005.1"/>
</dbReference>
<dbReference type="PANTHER" id="PTHR34580">
    <property type="match status" value="1"/>
</dbReference>
<evidence type="ECO:0000259" key="2">
    <source>
        <dbReference type="Pfam" id="PF25583"/>
    </source>
</evidence>
<dbReference type="InterPro" id="IPR051534">
    <property type="entry name" value="CBASS_pafABC_assoc_protein"/>
</dbReference>
<evidence type="ECO:0000313" key="4">
    <source>
        <dbReference type="Proteomes" id="UP001597282"/>
    </source>
</evidence>
<dbReference type="Pfam" id="PF25583">
    <property type="entry name" value="WCX"/>
    <property type="match status" value="1"/>
</dbReference>
<protein>
    <submittedName>
        <fullName evidence="3">Helix-turn-helix transcriptional regulator</fullName>
    </submittedName>
</protein>
<dbReference type="EMBL" id="JBHTNU010000005">
    <property type="protein sequence ID" value="MFD1426744.1"/>
    <property type="molecule type" value="Genomic_DNA"/>
</dbReference>
<accession>A0ABW4C9V1</accession>
<dbReference type="PANTHER" id="PTHR34580:SF1">
    <property type="entry name" value="PROTEIN PAFC"/>
    <property type="match status" value="1"/>
</dbReference>
<gene>
    <name evidence="3" type="ORF">ACFQ4Y_07285</name>
</gene>
<proteinExistence type="predicted"/>
<evidence type="ECO:0000259" key="1">
    <source>
        <dbReference type="Pfam" id="PF13280"/>
    </source>
</evidence>
<feature type="domain" description="WCX" evidence="2">
    <location>
        <begin position="247"/>
        <end position="322"/>
    </location>
</feature>
<dbReference type="PROSITE" id="PS52050">
    <property type="entry name" value="WYL"/>
    <property type="match status" value="1"/>
</dbReference>
<dbReference type="Proteomes" id="UP001597282">
    <property type="component" value="Unassembled WGS sequence"/>
</dbReference>
<sequence length="336" mass="39633">MEANNKARLLKLKEILDRETDEEHQLSLKELEQRLKTEFGPDFGVGRKALRGDLETLKDHGFDLIENDGKQGKKLYSYQNRLFELHELRMLIDAVVSARFICREDSKRLIDKLKTLTSRHQAKQLQNEIYLDHTIRSESRNLRYALDKIHNAIFERKILRFKYGRYNVMKEIEWGRNGNFYEVEPYFLVWKQDYYYLVGKFVLDGKIKHYRVDRMNEVSLTTKPFKMPNVNVAEYINKVFHMFSGEEMQVKIRFHNKLINVIIDRFGKDVPLTRADDETFIIHTTATVSEGLVNWIMTWGGDAEVLSPPELVDRVKEKAAQVYALYHQEASVEVHG</sequence>
<dbReference type="InterPro" id="IPR057727">
    <property type="entry name" value="WCX_dom"/>
</dbReference>
<feature type="domain" description="WYL" evidence="1">
    <location>
        <begin position="145"/>
        <end position="218"/>
    </location>
</feature>